<dbReference type="InterPro" id="IPR001851">
    <property type="entry name" value="ABC_transp_permease"/>
</dbReference>
<accession>W7L315</accession>
<keyword evidence="6 8" id="KW-1133">Transmembrane helix</keyword>
<dbReference type="AlphaFoldDB" id="W7L315"/>
<evidence type="ECO:0000256" key="8">
    <source>
        <dbReference type="SAM" id="Phobius"/>
    </source>
</evidence>
<sequence>MYNKFFQTTEFYLIVIISLLFLTIGSQNSAFFSINNMFDLIRSGIVPGIFVVCALIVLVSGGIDVSFPAIAAFSMFTTTTILSEAGFNGPIIVPFLIGGAIGFILGIINAVFIALFKLPTLIVTLGTSSLFSGFLLTFIGSSQISNLPTSMLNFSKMQILKFTDETGIVVGLPISVLVTAGIVILVSLLLKYTMIGRSIYAFGGDPASAERVGFSPVFIQFFVYSFVGMLSGIAGIMHTSMMRNSNPVDLMGSELLIIAAVVLGGTRISGGHGTIKGALLGLLLVITIQNSLILMGIPSYWQRFVIGALILIGTGLTAVQVKKTNAKRKSILT</sequence>
<feature type="transmembrane region" description="Helical" evidence="8">
    <location>
        <begin position="217"/>
        <end position="238"/>
    </location>
</feature>
<feature type="transmembrane region" description="Helical" evidence="8">
    <location>
        <begin position="12"/>
        <end position="34"/>
    </location>
</feature>
<dbReference type="CDD" id="cd06579">
    <property type="entry name" value="TM_PBP1_transp_AraH_like"/>
    <property type="match status" value="1"/>
</dbReference>
<feature type="transmembrane region" description="Helical" evidence="8">
    <location>
        <begin position="303"/>
        <end position="321"/>
    </location>
</feature>
<dbReference type="PANTHER" id="PTHR32196:SF21">
    <property type="entry name" value="ABC TRANSPORTER PERMEASE PROTEIN YPHD-RELATED"/>
    <property type="match status" value="1"/>
</dbReference>
<feature type="transmembrane region" description="Helical" evidence="8">
    <location>
        <begin position="122"/>
        <end position="146"/>
    </location>
</feature>
<evidence type="ECO:0000256" key="7">
    <source>
        <dbReference type="ARBA" id="ARBA00023136"/>
    </source>
</evidence>
<feature type="transmembrane region" description="Helical" evidence="8">
    <location>
        <begin position="91"/>
        <end position="115"/>
    </location>
</feature>
<evidence type="ECO:0000256" key="6">
    <source>
        <dbReference type="ARBA" id="ARBA00022989"/>
    </source>
</evidence>
<evidence type="ECO:0000256" key="4">
    <source>
        <dbReference type="ARBA" id="ARBA00022519"/>
    </source>
</evidence>
<evidence type="ECO:0000256" key="3">
    <source>
        <dbReference type="ARBA" id="ARBA00022475"/>
    </source>
</evidence>
<keyword evidence="4" id="KW-0997">Cell inner membrane</keyword>
<dbReference type="EMBL" id="APVL01000012">
    <property type="protein sequence ID" value="EWG10001.1"/>
    <property type="molecule type" value="Genomic_DNA"/>
</dbReference>
<keyword evidence="2" id="KW-0813">Transport</keyword>
<evidence type="ECO:0000256" key="5">
    <source>
        <dbReference type="ARBA" id="ARBA00022692"/>
    </source>
</evidence>
<dbReference type="Proteomes" id="UP000019270">
    <property type="component" value="Unassembled WGS sequence"/>
</dbReference>
<organism evidence="9 10">
    <name type="scientific">Cytobacillus firmus DS1</name>
    <dbReference type="NCBI Taxonomy" id="1307436"/>
    <lineage>
        <taxon>Bacteria</taxon>
        <taxon>Bacillati</taxon>
        <taxon>Bacillota</taxon>
        <taxon>Bacilli</taxon>
        <taxon>Bacillales</taxon>
        <taxon>Bacillaceae</taxon>
        <taxon>Cytobacillus</taxon>
    </lineage>
</organism>
<reference evidence="9 10" key="2">
    <citation type="journal article" date="2016" name="Sci. Rep.">
        <title>A novel serine protease, Sep1, from Bacillus firmus DS-1 has nematicidal activity and degrades multiple intestinal-associated nematode proteins.</title>
        <authorList>
            <person name="Geng C."/>
            <person name="Nie X."/>
            <person name="Tang Z."/>
            <person name="Zhang Y."/>
            <person name="Lin J."/>
            <person name="Sun M."/>
            <person name="Peng D."/>
        </authorList>
    </citation>
    <scope>NUCLEOTIDE SEQUENCE [LARGE SCALE GENOMIC DNA]</scope>
    <source>
        <strain evidence="9 10">DS1</strain>
    </source>
</reference>
<keyword evidence="3" id="KW-1003">Cell membrane</keyword>
<dbReference type="PATRIC" id="fig|1307436.3.peg.3543"/>
<keyword evidence="7 8" id="KW-0472">Membrane</keyword>
<dbReference type="GO" id="GO:0005886">
    <property type="term" value="C:plasma membrane"/>
    <property type="evidence" value="ECO:0007669"/>
    <property type="project" value="UniProtKB-SubCell"/>
</dbReference>
<feature type="transmembrane region" description="Helical" evidence="8">
    <location>
        <begin position="278"/>
        <end position="297"/>
    </location>
</feature>
<evidence type="ECO:0000256" key="1">
    <source>
        <dbReference type="ARBA" id="ARBA00004651"/>
    </source>
</evidence>
<gene>
    <name evidence="9" type="ORF">PBF_16519</name>
</gene>
<comment type="caution">
    <text evidence="9">The sequence shown here is derived from an EMBL/GenBank/DDBJ whole genome shotgun (WGS) entry which is preliminary data.</text>
</comment>
<name>W7L315_CYTFI</name>
<dbReference type="eggNOG" id="COG1172">
    <property type="taxonomic scope" value="Bacteria"/>
</dbReference>
<evidence type="ECO:0000256" key="2">
    <source>
        <dbReference type="ARBA" id="ARBA00022448"/>
    </source>
</evidence>
<dbReference type="GO" id="GO:0022857">
    <property type="term" value="F:transmembrane transporter activity"/>
    <property type="evidence" value="ECO:0007669"/>
    <property type="project" value="InterPro"/>
</dbReference>
<comment type="subcellular location">
    <subcellularLocation>
        <location evidence="1">Cell membrane</location>
        <topology evidence="1">Multi-pass membrane protein</topology>
    </subcellularLocation>
</comment>
<evidence type="ECO:0000313" key="9">
    <source>
        <dbReference type="EMBL" id="EWG10001.1"/>
    </source>
</evidence>
<feature type="transmembrane region" description="Helical" evidence="8">
    <location>
        <begin position="166"/>
        <end position="190"/>
    </location>
</feature>
<proteinExistence type="predicted"/>
<protein>
    <submittedName>
        <fullName evidence="9">ABC transporter permease</fullName>
    </submittedName>
</protein>
<dbReference type="Pfam" id="PF02653">
    <property type="entry name" value="BPD_transp_2"/>
    <property type="match status" value="1"/>
</dbReference>
<evidence type="ECO:0000313" key="10">
    <source>
        <dbReference type="Proteomes" id="UP000019270"/>
    </source>
</evidence>
<dbReference type="RefSeq" id="WP_035331023.1">
    <property type="nucleotide sequence ID" value="NZ_APVL01000012.1"/>
</dbReference>
<dbReference type="OrthoDB" id="9813906at2"/>
<feature type="transmembrane region" description="Helical" evidence="8">
    <location>
        <begin position="46"/>
        <end position="71"/>
    </location>
</feature>
<reference evidence="10" key="1">
    <citation type="submission" date="2013-03" db="EMBL/GenBank/DDBJ databases">
        <title>Draft genome sequence of Bacillus firmus DS1.</title>
        <authorList>
            <person name="Peng D."/>
            <person name="Zhu L."/>
            <person name="Sun M."/>
        </authorList>
    </citation>
    <scope>NUCLEOTIDE SEQUENCE [LARGE SCALE GENOMIC DNA]</scope>
    <source>
        <strain evidence="10">DS1</strain>
    </source>
</reference>
<feature type="transmembrane region" description="Helical" evidence="8">
    <location>
        <begin position="250"/>
        <end position="266"/>
    </location>
</feature>
<keyword evidence="5 8" id="KW-0812">Transmembrane</keyword>
<dbReference type="PANTHER" id="PTHR32196">
    <property type="entry name" value="ABC TRANSPORTER PERMEASE PROTEIN YPHD-RELATED-RELATED"/>
    <property type="match status" value="1"/>
</dbReference>